<dbReference type="PANTHER" id="PTHR21013:SF10">
    <property type="entry name" value="ATP SYNTHASE MITOCHONDRIAL F1 COMPLEX ASSEMBLY FACTOR 2"/>
    <property type="match status" value="1"/>
</dbReference>
<dbReference type="Proteomes" id="UP000527143">
    <property type="component" value="Unassembled WGS sequence"/>
</dbReference>
<evidence type="ECO:0000313" key="5">
    <source>
        <dbReference type="Proteomes" id="UP000527143"/>
    </source>
</evidence>
<dbReference type="Gene3D" id="3.30.2180.10">
    <property type="entry name" value="ATP12-like"/>
    <property type="match status" value="1"/>
</dbReference>
<keyword evidence="2" id="KW-0809">Transit peptide</keyword>
<dbReference type="SUPFAM" id="SSF160909">
    <property type="entry name" value="ATP12-like"/>
    <property type="match status" value="1"/>
</dbReference>
<keyword evidence="3" id="KW-0143">Chaperone</keyword>
<keyword evidence="5" id="KW-1185">Reference proteome</keyword>
<dbReference type="GO" id="GO:0043461">
    <property type="term" value="P:proton-transporting ATP synthase complex assembly"/>
    <property type="evidence" value="ECO:0007669"/>
    <property type="project" value="InterPro"/>
</dbReference>
<dbReference type="InterPro" id="IPR023335">
    <property type="entry name" value="ATP12_ortho_dom_sf"/>
</dbReference>
<comment type="similarity">
    <text evidence="1">Belongs to the ATP12 family.</text>
</comment>
<name>A0A840YG71_9SPHN</name>
<organism evidence="4 5">
    <name type="scientific">Sphingomonas xinjiangensis</name>
    <dbReference type="NCBI Taxonomy" id="643568"/>
    <lineage>
        <taxon>Bacteria</taxon>
        <taxon>Pseudomonadati</taxon>
        <taxon>Pseudomonadota</taxon>
        <taxon>Alphaproteobacteria</taxon>
        <taxon>Sphingomonadales</taxon>
        <taxon>Sphingomonadaceae</taxon>
        <taxon>Sphingomonas</taxon>
    </lineage>
</organism>
<reference evidence="4 5" key="1">
    <citation type="submission" date="2020-08" db="EMBL/GenBank/DDBJ databases">
        <title>Genomic Encyclopedia of Type Strains, Phase IV (KMG-IV): sequencing the most valuable type-strain genomes for metagenomic binning, comparative biology and taxonomic classification.</title>
        <authorList>
            <person name="Goeker M."/>
        </authorList>
    </citation>
    <scope>NUCLEOTIDE SEQUENCE [LARGE SCALE GENOMIC DNA]</scope>
    <source>
        <strain evidence="4 5">DSM 26736</strain>
    </source>
</reference>
<dbReference type="InterPro" id="IPR011419">
    <property type="entry name" value="ATP12_ATP_synth-F1-assembly"/>
</dbReference>
<gene>
    <name evidence="4" type="ORF">FHT02_001000</name>
</gene>
<dbReference type="AlphaFoldDB" id="A0A840YG71"/>
<dbReference type="EMBL" id="JACIJF010000002">
    <property type="protein sequence ID" value="MBB5709778.1"/>
    <property type="molecule type" value="Genomic_DNA"/>
</dbReference>
<accession>A0A840YG71</accession>
<protein>
    <submittedName>
        <fullName evidence="4">Chaperone required for assembly of F1-ATPase</fullName>
    </submittedName>
</protein>
<evidence type="ECO:0000256" key="2">
    <source>
        <dbReference type="ARBA" id="ARBA00022946"/>
    </source>
</evidence>
<dbReference type="Pfam" id="PF07542">
    <property type="entry name" value="ATP12"/>
    <property type="match status" value="1"/>
</dbReference>
<comment type="caution">
    <text evidence="4">The sequence shown here is derived from an EMBL/GenBank/DDBJ whole genome shotgun (WGS) entry which is preliminary data.</text>
</comment>
<proteinExistence type="inferred from homology"/>
<dbReference type="InterPro" id="IPR042272">
    <property type="entry name" value="ATP12_ATP_synth-F1-assembly_N"/>
</dbReference>
<dbReference type="Gene3D" id="1.10.3580.10">
    <property type="entry name" value="ATP12 ATPase"/>
    <property type="match status" value="1"/>
</dbReference>
<evidence type="ECO:0000313" key="4">
    <source>
        <dbReference type="EMBL" id="MBB5709778.1"/>
    </source>
</evidence>
<dbReference type="PANTHER" id="PTHR21013">
    <property type="entry name" value="ATP SYNTHASE MITOCHONDRIAL F1 COMPLEX ASSEMBLY FACTOR 2/ATP12 PROTEIN, MITOCHONDRIAL PRECURSOR"/>
    <property type="match status" value="1"/>
</dbReference>
<sequence>MEDPDTVRRFWKDVTVEAGEVALDGKPVRTPGRAPLTLPTPQLAQAVAAEWREVRETIDPRAMPLTGLANAAIDRISTARDTFAEGLSAYGESDLLCYRAAEPAPLVERQAAAWDPLLDWARGRYDVHFETAIGVMHRAQPDATVARLREAVLALDPFRLAGLSPVVTISGSLVAALALLEGAADAETVWQAARIDEDWQAEQWGEDALAVEAAEARRRDFDAGVRFLESL</sequence>
<evidence type="ECO:0000256" key="3">
    <source>
        <dbReference type="ARBA" id="ARBA00023186"/>
    </source>
</evidence>
<evidence type="ECO:0000256" key="1">
    <source>
        <dbReference type="ARBA" id="ARBA00008231"/>
    </source>
</evidence>